<reference evidence="2 3" key="1">
    <citation type="journal article" date="2024" name="BMC Genomics">
        <title>De novo assembly and annotation of Popillia japonica's genome with initial clues to its potential as an invasive pest.</title>
        <authorList>
            <person name="Cucini C."/>
            <person name="Boschi S."/>
            <person name="Funari R."/>
            <person name="Cardaioli E."/>
            <person name="Iannotti N."/>
            <person name="Marturano G."/>
            <person name="Paoli F."/>
            <person name="Bruttini M."/>
            <person name="Carapelli A."/>
            <person name="Frati F."/>
            <person name="Nardi F."/>
        </authorList>
    </citation>
    <scope>NUCLEOTIDE SEQUENCE [LARGE SCALE GENOMIC DNA]</scope>
    <source>
        <strain evidence="2">DMR45628</strain>
    </source>
</reference>
<sequence>MAHTNEAIRNFHFERSTSNNEEEDPQEMLERSTSNNEEEDPQEMLDDFLFCYWKTSHRSTGRTPVKLLCGRQLRTEFDQLKPDISHNMELEQWKIVEQTRPYSCIVEIDGGRRRKHADQTRKREASTIGGAKPLTEVPQNIQLLNPSEFQESSQISENLTPLNHNLKDSATDPGTCDTPTNEVPQPLTPRRNPSRN</sequence>
<evidence type="ECO:0000313" key="3">
    <source>
        <dbReference type="Proteomes" id="UP001458880"/>
    </source>
</evidence>
<feature type="region of interest" description="Disordered" evidence="1">
    <location>
        <begin position="112"/>
        <end position="196"/>
    </location>
</feature>
<dbReference type="InterPro" id="IPR036397">
    <property type="entry name" value="RNaseH_sf"/>
</dbReference>
<keyword evidence="3" id="KW-1185">Reference proteome</keyword>
<evidence type="ECO:0000256" key="1">
    <source>
        <dbReference type="SAM" id="MobiDB-lite"/>
    </source>
</evidence>
<protein>
    <submittedName>
        <fullName evidence="2">Uncharacterized protein</fullName>
    </submittedName>
</protein>
<gene>
    <name evidence="2" type="ORF">QE152_g22282</name>
</gene>
<accession>A0AAW1KL89</accession>
<evidence type="ECO:0000313" key="2">
    <source>
        <dbReference type="EMBL" id="KAK9720099.1"/>
    </source>
</evidence>
<dbReference type="EMBL" id="JASPKY010000213">
    <property type="protein sequence ID" value="KAK9720099.1"/>
    <property type="molecule type" value="Genomic_DNA"/>
</dbReference>
<name>A0AAW1KL89_POPJA</name>
<comment type="caution">
    <text evidence="2">The sequence shown here is derived from an EMBL/GenBank/DDBJ whole genome shotgun (WGS) entry which is preliminary data.</text>
</comment>
<feature type="compositionally biased region" description="Polar residues" evidence="1">
    <location>
        <begin position="137"/>
        <end position="163"/>
    </location>
</feature>
<dbReference type="AlphaFoldDB" id="A0AAW1KL89"/>
<proteinExistence type="predicted"/>
<dbReference type="GO" id="GO:0003676">
    <property type="term" value="F:nucleic acid binding"/>
    <property type="evidence" value="ECO:0007669"/>
    <property type="project" value="InterPro"/>
</dbReference>
<dbReference type="Proteomes" id="UP001458880">
    <property type="component" value="Unassembled WGS sequence"/>
</dbReference>
<organism evidence="2 3">
    <name type="scientific">Popillia japonica</name>
    <name type="common">Japanese beetle</name>
    <dbReference type="NCBI Taxonomy" id="7064"/>
    <lineage>
        <taxon>Eukaryota</taxon>
        <taxon>Metazoa</taxon>
        <taxon>Ecdysozoa</taxon>
        <taxon>Arthropoda</taxon>
        <taxon>Hexapoda</taxon>
        <taxon>Insecta</taxon>
        <taxon>Pterygota</taxon>
        <taxon>Neoptera</taxon>
        <taxon>Endopterygota</taxon>
        <taxon>Coleoptera</taxon>
        <taxon>Polyphaga</taxon>
        <taxon>Scarabaeiformia</taxon>
        <taxon>Scarabaeidae</taxon>
        <taxon>Rutelinae</taxon>
        <taxon>Popillia</taxon>
    </lineage>
</organism>
<dbReference type="Gene3D" id="3.30.420.10">
    <property type="entry name" value="Ribonuclease H-like superfamily/Ribonuclease H"/>
    <property type="match status" value="1"/>
</dbReference>
<feature type="region of interest" description="Disordered" evidence="1">
    <location>
        <begin position="1"/>
        <end position="40"/>
    </location>
</feature>